<protein>
    <submittedName>
        <fullName evidence="1">Uncharacterized protein</fullName>
    </submittedName>
</protein>
<dbReference type="EMBL" id="BKCJ010308659">
    <property type="protein sequence ID" value="GEZ67572.1"/>
    <property type="molecule type" value="Genomic_DNA"/>
</dbReference>
<organism evidence="1">
    <name type="scientific">Tanacetum cinerariifolium</name>
    <name type="common">Dalmatian daisy</name>
    <name type="synonym">Chrysanthemum cinerariifolium</name>
    <dbReference type="NCBI Taxonomy" id="118510"/>
    <lineage>
        <taxon>Eukaryota</taxon>
        <taxon>Viridiplantae</taxon>
        <taxon>Streptophyta</taxon>
        <taxon>Embryophyta</taxon>
        <taxon>Tracheophyta</taxon>
        <taxon>Spermatophyta</taxon>
        <taxon>Magnoliopsida</taxon>
        <taxon>eudicotyledons</taxon>
        <taxon>Gunneridae</taxon>
        <taxon>Pentapetalae</taxon>
        <taxon>asterids</taxon>
        <taxon>campanulids</taxon>
        <taxon>Asterales</taxon>
        <taxon>Asteraceae</taxon>
        <taxon>Asteroideae</taxon>
        <taxon>Anthemideae</taxon>
        <taxon>Anthemidinae</taxon>
        <taxon>Tanacetum</taxon>
    </lineage>
</organism>
<sequence length="137" mass="15225">MTQLSGILHLFKVAPDVDISQSKPVVTVSDTEKIPDPTFKNVVTGLKKHSNLNVFKHSDDMGYSKTEAHRKKLKSLAPSGPRHANIEPSFASNILDTWFVTSKESMYDWSLVTPISFASLRHANRALYSASLLEALK</sequence>
<accession>A0A699IS03</accession>
<proteinExistence type="predicted"/>
<name>A0A699IS03_TANCI</name>
<evidence type="ECO:0000313" key="1">
    <source>
        <dbReference type="EMBL" id="GEZ67572.1"/>
    </source>
</evidence>
<dbReference type="AlphaFoldDB" id="A0A699IS03"/>
<reference evidence="1" key="1">
    <citation type="journal article" date="2019" name="Sci. Rep.">
        <title>Draft genome of Tanacetum cinerariifolium, the natural source of mosquito coil.</title>
        <authorList>
            <person name="Yamashiro T."/>
            <person name="Shiraishi A."/>
            <person name="Satake H."/>
            <person name="Nakayama K."/>
        </authorList>
    </citation>
    <scope>NUCLEOTIDE SEQUENCE</scope>
</reference>
<gene>
    <name evidence="1" type="ORF">Tci_539545</name>
</gene>
<comment type="caution">
    <text evidence="1">The sequence shown here is derived from an EMBL/GenBank/DDBJ whole genome shotgun (WGS) entry which is preliminary data.</text>
</comment>